<dbReference type="PRINTS" id="PR00410">
    <property type="entry name" value="PHEHYDRXLASE"/>
</dbReference>
<evidence type="ECO:0000313" key="12">
    <source>
        <dbReference type="Proteomes" id="UP000031473"/>
    </source>
</evidence>
<sequence length="222" mass="25000">MSQITKIKSIEHVTHDVLRIVLDKPQGLNYIPGQAVDISLNKPKWSEKKNCFTFTSLPEDDHIEFTIKTYPEHKGMTNELLSSKPGDEVLIYSPFGDIYFKGAGIFIAGGAGITPFIAILKSLEKQNKIEGNKLIFANKHKADIILEAHYNALLGKNFINVLSKEEIEGYEHGYISEQLIKKYSEDNLKYYYLCGPPPMMNAVEGLLKTLGIAEEFIVKEGF</sequence>
<organism evidence="11 12">
    <name type="scientific">Kaistella jeonii</name>
    <dbReference type="NCBI Taxonomy" id="266749"/>
    <lineage>
        <taxon>Bacteria</taxon>
        <taxon>Pseudomonadati</taxon>
        <taxon>Bacteroidota</taxon>
        <taxon>Flavobacteriia</taxon>
        <taxon>Flavobacteriales</taxon>
        <taxon>Weeksellaceae</taxon>
        <taxon>Chryseobacterium group</taxon>
        <taxon>Kaistella</taxon>
    </lineage>
</organism>
<dbReference type="InterPro" id="IPR017927">
    <property type="entry name" value="FAD-bd_FR_type"/>
</dbReference>
<dbReference type="InterPro" id="IPR013112">
    <property type="entry name" value="FAD-bd_8"/>
</dbReference>
<evidence type="ECO:0000256" key="4">
    <source>
        <dbReference type="ARBA" id="ARBA00022723"/>
    </source>
</evidence>
<dbReference type="PROSITE" id="PS51384">
    <property type="entry name" value="FAD_FR"/>
    <property type="match status" value="1"/>
</dbReference>
<evidence type="ECO:0000256" key="3">
    <source>
        <dbReference type="ARBA" id="ARBA00022714"/>
    </source>
</evidence>
<keyword evidence="8" id="KW-0411">Iron-sulfur</keyword>
<dbReference type="PRINTS" id="PR00371">
    <property type="entry name" value="FPNCR"/>
</dbReference>
<evidence type="ECO:0000256" key="1">
    <source>
        <dbReference type="ARBA" id="ARBA00001974"/>
    </source>
</evidence>
<keyword evidence="3" id="KW-0001">2Fe-2S</keyword>
<keyword evidence="12" id="KW-1185">Reference proteome</keyword>
<keyword evidence="5" id="KW-0274">FAD</keyword>
<keyword evidence="9" id="KW-0812">Transmembrane</keyword>
<keyword evidence="4" id="KW-0479">Metal-binding</keyword>
<accession>A0A0C1D329</accession>
<dbReference type="InterPro" id="IPR050415">
    <property type="entry name" value="MRET"/>
</dbReference>
<name>A0A0C1D329_9FLAO</name>
<proteinExistence type="predicted"/>
<protein>
    <submittedName>
        <fullName evidence="11">Flavodoxin reductase</fullName>
    </submittedName>
</protein>
<evidence type="ECO:0000313" key="11">
    <source>
        <dbReference type="EMBL" id="KIA88195.1"/>
    </source>
</evidence>
<dbReference type="EMBL" id="JSYL01000009">
    <property type="protein sequence ID" value="KIA88195.1"/>
    <property type="molecule type" value="Genomic_DNA"/>
</dbReference>
<keyword evidence="7" id="KW-0408">Iron</keyword>
<dbReference type="InterPro" id="IPR017938">
    <property type="entry name" value="Riboflavin_synthase-like_b-brl"/>
</dbReference>
<evidence type="ECO:0000256" key="2">
    <source>
        <dbReference type="ARBA" id="ARBA00022630"/>
    </source>
</evidence>
<reference evidence="11 12" key="1">
    <citation type="submission" date="2014-10" db="EMBL/GenBank/DDBJ databases">
        <title>Kaistella jeonii genome.</title>
        <authorList>
            <person name="Clayton J.T."/>
            <person name="Newman J.D."/>
        </authorList>
    </citation>
    <scope>NUCLEOTIDE SEQUENCE [LARGE SCALE GENOMIC DNA]</scope>
    <source>
        <strain evidence="11 12">DSM 17048</strain>
    </source>
</reference>
<comment type="caution">
    <text evidence="11">The sequence shown here is derived from an EMBL/GenBank/DDBJ whole genome shotgun (WGS) entry which is preliminary data.</text>
</comment>
<dbReference type="STRING" id="266749.SAMN05421876_11111"/>
<evidence type="ECO:0000256" key="5">
    <source>
        <dbReference type="ARBA" id="ARBA00022827"/>
    </source>
</evidence>
<keyword evidence="2" id="KW-0285">Flavoprotein</keyword>
<evidence type="ECO:0000256" key="8">
    <source>
        <dbReference type="ARBA" id="ARBA00023014"/>
    </source>
</evidence>
<keyword evidence="6" id="KW-0560">Oxidoreductase</keyword>
<dbReference type="GO" id="GO:0046872">
    <property type="term" value="F:metal ion binding"/>
    <property type="evidence" value="ECO:0007669"/>
    <property type="project" value="UniProtKB-KW"/>
</dbReference>
<dbReference type="SUPFAM" id="SSF63380">
    <property type="entry name" value="Riboflavin synthase domain-like"/>
    <property type="match status" value="1"/>
</dbReference>
<dbReference type="InterPro" id="IPR039261">
    <property type="entry name" value="FNR_nucleotide-bd"/>
</dbReference>
<dbReference type="PANTHER" id="PTHR47354:SF8">
    <property type="entry name" value="1,2-PHENYLACETYL-COA EPOXIDASE, SUBUNIT E"/>
    <property type="match status" value="1"/>
</dbReference>
<evidence type="ECO:0000256" key="6">
    <source>
        <dbReference type="ARBA" id="ARBA00023002"/>
    </source>
</evidence>
<dbReference type="RefSeq" id="WP_039353451.1">
    <property type="nucleotide sequence ID" value="NZ_FOLA01000011.1"/>
</dbReference>
<dbReference type="OrthoDB" id="9789468at2"/>
<dbReference type="GO" id="GO:0050660">
    <property type="term" value="F:flavin adenine dinucleotide binding"/>
    <property type="evidence" value="ECO:0007669"/>
    <property type="project" value="TreeGrafter"/>
</dbReference>
<evidence type="ECO:0000256" key="9">
    <source>
        <dbReference type="SAM" id="Phobius"/>
    </source>
</evidence>
<evidence type="ECO:0000259" key="10">
    <source>
        <dbReference type="PROSITE" id="PS51384"/>
    </source>
</evidence>
<dbReference type="Proteomes" id="UP000031473">
    <property type="component" value="Unassembled WGS sequence"/>
</dbReference>
<dbReference type="Pfam" id="PF00175">
    <property type="entry name" value="NAD_binding_1"/>
    <property type="match status" value="1"/>
</dbReference>
<dbReference type="Gene3D" id="2.40.30.10">
    <property type="entry name" value="Translation factors"/>
    <property type="match status" value="1"/>
</dbReference>
<dbReference type="PANTHER" id="PTHR47354">
    <property type="entry name" value="NADH OXIDOREDUCTASE HCR"/>
    <property type="match status" value="1"/>
</dbReference>
<keyword evidence="9" id="KW-1133">Transmembrane helix</keyword>
<dbReference type="InterPro" id="IPR001709">
    <property type="entry name" value="Flavoprot_Pyr_Nucl_cyt_Rdtase"/>
</dbReference>
<dbReference type="GO" id="GO:0016491">
    <property type="term" value="F:oxidoreductase activity"/>
    <property type="evidence" value="ECO:0007669"/>
    <property type="project" value="UniProtKB-KW"/>
</dbReference>
<comment type="cofactor">
    <cofactor evidence="1">
        <name>FAD</name>
        <dbReference type="ChEBI" id="CHEBI:57692"/>
    </cofactor>
</comment>
<evidence type="ECO:0000256" key="7">
    <source>
        <dbReference type="ARBA" id="ARBA00023004"/>
    </source>
</evidence>
<dbReference type="SUPFAM" id="SSF52343">
    <property type="entry name" value="Ferredoxin reductase-like, C-terminal NADP-linked domain"/>
    <property type="match status" value="1"/>
</dbReference>
<dbReference type="InterPro" id="IPR001433">
    <property type="entry name" value="OxRdtase_FAD/NAD-bd"/>
</dbReference>
<dbReference type="Pfam" id="PF08022">
    <property type="entry name" value="FAD_binding_8"/>
    <property type="match status" value="1"/>
</dbReference>
<dbReference type="Gene3D" id="3.40.50.80">
    <property type="entry name" value="Nucleotide-binding domain of ferredoxin-NADP reductase (FNR) module"/>
    <property type="match status" value="1"/>
</dbReference>
<feature type="domain" description="FAD-binding FR-type" evidence="10">
    <location>
        <begin position="1"/>
        <end position="101"/>
    </location>
</feature>
<dbReference type="GO" id="GO:0051537">
    <property type="term" value="F:2 iron, 2 sulfur cluster binding"/>
    <property type="evidence" value="ECO:0007669"/>
    <property type="project" value="UniProtKB-KW"/>
</dbReference>
<feature type="transmembrane region" description="Helical" evidence="9">
    <location>
        <begin position="98"/>
        <end position="120"/>
    </location>
</feature>
<dbReference type="AlphaFoldDB" id="A0A0C1D329"/>
<gene>
    <name evidence="11" type="ORF">OA86_11775</name>
</gene>
<keyword evidence="9" id="KW-0472">Membrane</keyword>